<feature type="region of interest" description="Disordered" evidence="1">
    <location>
        <begin position="111"/>
        <end position="145"/>
    </location>
</feature>
<name>X1N0N2_9ZZZZ</name>
<reference evidence="2" key="1">
    <citation type="journal article" date="2014" name="Front. Microbiol.">
        <title>High frequency of phylogenetically diverse reductive dehalogenase-homologous genes in deep subseafloor sedimentary metagenomes.</title>
        <authorList>
            <person name="Kawai M."/>
            <person name="Futagami T."/>
            <person name="Toyoda A."/>
            <person name="Takaki Y."/>
            <person name="Nishi S."/>
            <person name="Hori S."/>
            <person name="Arai W."/>
            <person name="Tsubouchi T."/>
            <person name="Morono Y."/>
            <person name="Uchiyama I."/>
            <person name="Ito T."/>
            <person name="Fujiyama A."/>
            <person name="Inagaki F."/>
            <person name="Takami H."/>
        </authorList>
    </citation>
    <scope>NUCLEOTIDE SEQUENCE</scope>
    <source>
        <strain evidence="2">Expedition CK06-06</strain>
    </source>
</reference>
<proteinExistence type="predicted"/>
<gene>
    <name evidence="2" type="ORF">S06H3_40448</name>
</gene>
<feature type="compositionally biased region" description="Basic and acidic residues" evidence="1">
    <location>
        <begin position="118"/>
        <end position="145"/>
    </location>
</feature>
<comment type="caution">
    <text evidence="2">The sequence shown here is derived from an EMBL/GenBank/DDBJ whole genome shotgun (WGS) entry which is preliminary data.</text>
</comment>
<evidence type="ECO:0000256" key="1">
    <source>
        <dbReference type="SAM" id="MobiDB-lite"/>
    </source>
</evidence>
<evidence type="ECO:0000313" key="2">
    <source>
        <dbReference type="EMBL" id="GAI37567.1"/>
    </source>
</evidence>
<dbReference type="EMBL" id="BARV01024827">
    <property type="protein sequence ID" value="GAI37567.1"/>
    <property type="molecule type" value="Genomic_DNA"/>
</dbReference>
<sequence>MPEEPDSQQLKKQYPEFFKEFPAKLIDLASSDKTASQISEICLKNGVEDEEIIGKIAYHITSVLLGRLPLEILPKALIVNLKMDAEVAEKISLEASRRILSPVKDDLAKLYPPAKPIVKPEEPKVPPEEKPKKPPRKDIYHEPIE</sequence>
<organism evidence="2">
    <name type="scientific">marine sediment metagenome</name>
    <dbReference type="NCBI Taxonomy" id="412755"/>
    <lineage>
        <taxon>unclassified sequences</taxon>
        <taxon>metagenomes</taxon>
        <taxon>ecological metagenomes</taxon>
    </lineage>
</organism>
<dbReference type="AlphaFoldDB" id="X1N0N2"/>
<protein>
    <submittedName>
        <fullName evidence="2">Uncharacterized protein</fullName>
    </submittedName>
</protein>
<accession>X1N0N2</accession>